<evidence type="ECO:0000259" key="5">
    <source>
        <dbReference type="SMART" id="SM00409"/>
    </source>
</evidence>
<keyword evidence="2" id="KW-0812">Transmembrane</keyword>
<proteinExistence type="predicted"/>
<dbReference type="InterPro" id="IPR013106">
    <property type="entry name" value="Ig_V-set"/>
</dbReference>
<dbReference type="InterPro" id="IPR003599">
    <property type="entry name" value="Ig_sub"/>
</dbReference>
<evidence type="ECO:0000256" key="4">
    <source>
        <dbReference type="SAM" id="SignalP"/>
    </source>
</evidence>
<evidence type="ECO:0000256" key="2">
    <source>
        <dbReference type="ARBA" id="ARBA00022692"/>
    </source>
</evidence>
<feature type="chain" id="PRO_5034985602" description="Immunoglobulin domain-containing protein" evidence="4">
    <location>
        <begin position="20"/>
        <end position="147"/>
    </location>
</feature>
<dbReference type="Ensembl" id="ENSSMAT00000029822.2">
    <property type="protein sequence ID" value="ENSSMAP00000029459.2"/>
    <property type="gene ID" value="ENSSMAG00000018042.2"/>
</dbReference>
<dbReference type="GO" id="GO:0004888">
    <property type="term" value="F:transmembrane signaling receptor activity"/>
    <property type="evidence" value="ECO:0007669"/>
    <property type="project" value="TreeGrafter"/>
</dbReference>
<dbReference type="Pfam" id="PF07686">
    <property type="entry name" value="V-set"/>
    <property type="match status" value="1"/>
</dbReference>
<dbReference type="GeneTree" id="ENSGT01120000272482"/>
<feature type="domain" description="Immunoglobulin" evidence="5">
    <location>
        <begin position="11"/>
        <end position="106"/>
    </location>
</feature>
<reference evidence="6" key="2">
    <citation type="submission" date="2025-08" db="UniProtKB">
        <authorList>
            <consortium name="Ensembl"/>
        </authorList>
    </citation>
    <scope>IDENTIFICATION</scope>
</reference>
<name>A0A8D3B6X5_SCOMX</name>
<dbReference type="SUPFAM" id="SSF48726">
    <property type="entry name" value="Immunoglobulin"/>
    <property type="match status" value="1"/>
</dbReference>
<reference evidence="6" key="1">
    <citation type="submission" date="2023-05" db="EMBL/GenBank/DDBJ databases">
        <title>High-quality long-read genome of Scophthalmus maximus.</title>
        <authorList>
            <person name="Lien S."/>
            <person name="Martinez P."/>
        </authorList>
    </citation>
    <scope>NUCLEOTIDE SEQUENCE [LARGE SCALE GENOMIC DNA]</scope>
</reference>
<dbReference type="InterPro" id="IPR036179">
    <property type="entry name" value="Ig-like_dom_sf"/>
</dbReference>
<evidence type="ECO:0000313" key="6">
    <source>
        <dbReference type="Ensembl" id="ENSSMAP00000029459.2"/>
    </source>
</evidence>
<sequence>LFYSIVNILFSILLLAAEGGNVTVRCSLSLHPRCRKFLCREECDKFLIDTNDEIATSDRYKIKYGSRSMFNVTIGRLTESDSGRYRCGVGRNHGKNTCQEFEITVTGGEFLMEIMENVPVCFWRSGDRLVIFLTDTDACHLSHLDDK</sequence>
<dbReference type="PANTHER" id="PTHR11860:SF49">
    <property type="entry name" value="HIGH AFFINITY IMMUNOGLOBULIN ALPHA AND IMMUNOGLOBULIN MU FC RECEPTOR"/>
    <property type="match status" value="1"/>
</dbReference>
<evidence type="ECO:0000256" key="3">
    <source>
        <dbReference type="ARBA" id="ARBA00023136"/>
    </source>
</evidence>
<dbReference type="InterPro" id="IPR050671">
    <property type="entry name" value="CD300_family_receptors"/>
</dbReference>
<dbReference type="SMART" id="SM00409">
    <property type="entry name" value="IG"/>
    <property type="match status" value="1"/>
</dbReference>
<comment type="subcellular location">
    <subcellularLocation>
        <location evidence="1">Membrane</location>
    </subcellularLocation>
</comment>
<dbReference type="InterPro" id="IPR013783">
    <property type="entry name" value="Ig-like_fold"/>
</dbReference>
<organism evidence="6 7">
    <name type="scientific">Scophthalmus maximus</name>
    <name type="common">Turbot</name>
    <name type="synonym">Psetta maxima</name>
    <dbReference type="NCBI Taxonomy" id="52904"/>
    <lineage>
        <taxon>Eukaryota</taxon>
        <taxon>Metazoa</taxon>
        <taxon>Chordata</taxon>
        <taxon>Craniata</taxon>
        <taxon>Vertebrata</taxon>
        <taxon>Euteleostomi</taxon>
        <taxon>Actinopterygii</taxon>
        <taxon>Neopterygii</taxon>
        <taxon>Teleostei</taxon>
        <taxon>Neoteleostei</taxon>
        <taxon>Acanthomorphata</taxon>
        <taxon>Carangaria</taxon>
        <taxon>Pleuronectiformes</taxon>
        <taxon>Pleuronectoidei</taxon>
        <taxon>Scophthalmidae</taxon>
        <taxon>Scophthalmus</taxon>
    </lineage>
</organism>
<protein>
    <recommendedName>
        <fullName evidence="5">Immunoglobulin domain-containing protein</fullName>
    </recommendedName>
</protein>
<evidence type="ECO:0000313" key="7">
    <source>
        <dbReference type="Proteomes" id="UP000694558"/>
    </source>
</evidence>
<accession>A0A8D3B6X5</accession>
<dbReference type="GO" id="GO:0005886">
    <property type="term" value="C:plasma membrane"/>
    <property type="evidence" value="ECO:0007669"/>
    <property type="project" value="TreeGrafter"/>
</dbReference>
<dbReference type="AlphaFoldDB" id="A0A8D3B6X5"/>
<feature type="signal peptide" evidence="4">
    <location>
        <begin position="1"/>
        <end position="19"/>
    </location>
</feature>
<keyword evidence="3" id="KW-0472">Membrane</keyword>
<dbReference type="PANTHER" id="PTHR11860">
    <property type="entry name" value="POLYMERIC-IMMUNOGLOBULIN RECEPTOR"/>
    <property type="match status" value="1"/>
</dbReference>
<evidence type="ECO:0000256" key="1">
    <source>
        <dbReference type="ARBA" id="ARBA00004370"/>
    </source>
</evidence>
<dbReference type="Gene3D" id="2.60.40.10">
    <property type="entry name" value="Immunoglobulins"/>
    <property type="match status" value="1"/>
</dbReference>
<dbReference type="Proteomes" id="UP000694558">
    <property type="component" value="Chromosome 11"/>
</dbReference>
<keyword evidence="4" id="KW-0732">Signal</keyword>